<dbReference type="SUPFAM" id="SSF53271">
    <property type="entry name" value="PRTase-like"/>
    <property type="match status" value="1"/>
</dbReference>
<dbReference type="GO" id="GO:0044209">
    <property type="term" value="P:AMP salvage"/>
    <property type="evidence" value="ECO:0007669"/>
    <property type="project" value="UniProtKB-UniRule"/>
</dbReference>
<name>A0A084ELZ8_MYCCA</name>
<dbReference type="Pfam" id="PF00156">
    <property type="entry name" value="Pribosyltran"/>
    <property type="match status" value="1"/>
</dbReference>
<dbReference type="PANTHER" id="PTHR32315:SF3">
    <property type="entry name" value="ADENINE PHOSPHORIBOSYLTRANSFERASE"/>
    <property type="match status" value="1"/>
</dbReference>
<comment type="caution">
    <text evidence="13">The sequence shown here is derived from an EMBL/GenBank/DDBJ whole genome shotgun (WGS) entry which is preliminary data.</text>
</comment>
<gene>
    <name evidence="11 13" type="primary">apt</name>
    <name evidence="13" type="ORF">MCAPa_4790</name>
</gene>
<evidence type="ECO:0000256" key="3">
    <source>
        <dbReference type="ARBA" id="ARBA00004496"/>
    </source>
</evidence>
<feature type="domain" description="Phosphoribosyltransferase" evidence="12">
    <location>
        <begin position="38"/>
        <end position="167"/>
    </location>
</feature>
<evidence type="ECO:0000313" key="13">
    <source>
        <dbReference type="EMBL" id="KEZ18990.1"/>
    </source>
</evidence>
<dbReference type="Proteomes" id="UP000028533">
    <property type="component" value="Unassembled WGS sequence"/>
</dbReference>
<dbReference type="GO" id="GO:0006168">
    <property type="term" value="P:adenine salvage"/>
    <property type="evidence" value="ECO:0007669"/>
    <property type="project" value="InterPro"/>
</dbReference>
<evidence type="ECO:0000256" key="5">
    <source>
        <dbReference type="ARBA" id="ARBA00008391"/>
    </source>
</evidence>
<dbReference type="CDD" id="cd06223">
    <property type="entry name" value="PRTases_typeI"/>
    <property type="match status" value="1"/>
</dbReference>
<dbReference type="InterPro" id="IPR050054">
    <property type="entry name" value="UPRTase/APRTase"/>
</dbReference>
<dbReference type="AlphaFoldDB" id="A0A084ELZ8"/>
<evidence type="ECO:0000256" key="9">
    <source>
        <dbReference type="ARBA" id="ARBA00022679"/>
    </source>
</evidence>
<evidence type="ECO:0000256" key="7">
    <source>
        <dbReference type="ARBA" id="ARBA00022490"/>
    </source>
</evidence>
<dbReference type="GO" id="GO:0005737">
    <property type="term" value="C:cytoplasm"/>
    <property type="evidence" value="ECO:0007669"/>
    <property type="project" value="UniProtKB-SubCell"/>
</dbReference>
<comment type="catalytic activity">
    <reaction evidence="1 11">
        <text>AMP + diphosphate = 5-phospho-alpha-D-ribose 1-diphosphate + adenine</text>
        <dbReference type="Rhea" id="RHEA:16609"/>
        <dbReference type="ChEBI" id="CHEBI:16708"/>
        <dbReference type="ChEBI" id="CHEBI:33019"/>
        <dbReference type="ChEBI" id="CHEBI:58017"/>
        <dbReference type="ChEBI" id="CHEBI:456215"/>
        <dbReference type="EC" id="2.4.2.7"/>
    </reaction>
</comment>
<evidence type="ECO:0000256" key="10">
    <source>
        <dbReference type="ARBA" id="ARBA00022726"/>
    </source>
</evidence>
<dbReference type="GO" id="GO:0002055">
    <property type="term" value="F:adenine binding"/>
    <property type="evidence" value="ECO:0007669"/>
    <property type="project" value="TreeGrafter"/>
</dbReference>
<dbReference type="InterPro" id="IPR005764">
    <property type="entry name" value="Ade_phspho_trans"/>
</dbReference>
<evidence type="ECO:0000256" key="1">
    <source>
        <dbReference type="ARBA" id="ARBA00000868"/>
    </source>
</evidence>
<evidence type="ECO:0000256" key="8">
    <source>
        <dbReference type="ARBA" id="ARBA00022676"/>
    </source>
</evidence>
<dbReference type="GO" id="GO:0006166">
    <property type="term" value="P:purine ribonucleoside salvage"/>
    <property type="evidence" value="ECO:0007669"/>
    <property type="project" value="UniProtKB-UniRule"/>
</dbReference>
<evidence type="ECO:0000256" key="4">
    <source>
        <dbReference type="ARBA" id="ARBA00004659"/>
    </source>
</evidence>
<dbReference type="PANTHER" id="PTHR32315">
    <property type="entry name" value="ADENINE PHOSPHORIBOSYLTRANSFERASE"/>
    <property type="match status" value="1"/>
</dbReference>
<dbReference type="HAMAP" id="MF_00004">
    <property type="entry name" value="Aden_phosphoribosyltr"/>
    <property type="match status" value="1"/>
</dbReference>
<dbReference type="NCBIfam" id="TIGR01090">
    <property type="entry name" value="apt"/>
    <property type="match status" value="1"/>
</dbReference>
<proteinExistence type="inferred from homology"/>
<accession>A0A084ELZ8</accession>
<evidence type="ECO:0000256" key="6">
    <source>
        <dbReference type="ARBA" id="ARBA00011893"/>
    </source>
</evidence>
<dbReference type="FunFam" id="3.40.50.2020:FF:000021">
    <property type="entry name" value="Adenine phosphoribosyltransferase"/>
    <property type="match status" value="1"/>
</dbReference>
<comment type="subunit">
    <text evidence="11">Homodimer.</text>
</comment>
<dbReference type="InterPro" id="IPR000836">
    <property type="entry name" value="PRTase_dom"/>
</dbReference>
<protein>
    <recommendedName>
        <fullName evidence="6 11">Adenine phosphoribosyltransferase</fullName>
        <shortName evidence="11">APRT</shortName>
        <ecNumber evidence="6 11">2.4.2.7</ecNumber>
    </recommendedName>
</protein>
<evidence type="ECO:0000313" key="14">
    <source>
        <dbReference type="Proteomes" id="UP000028533"/>
    </source>
</evidence>
<comment type="subcellular location">
    <subcellularLocation>
        <location evidence="3 11">Cytoplasm</location>
    </subcellularLocation>
</comment>
<evidence type="ECO:0000259" key="12">
    <source>
        <dbReference type="Pfam" id="PF00156"/>
    </source>
</evidence>
<sequence>MNLKEFVVDVKDFPQKGIIFKDITPLLNNKDAFKYMIDTIAEFVKQLDVDVIVAPEARGFLLASAVAYATNKRFVLVRKPNKLPREVYDVEYSLEYGTNHQQIHKEDLKPNDKVVVIDDVLATGGTMQAIIDLVKLSKAQVVGMSFLIDLTFLHKEDLFSEYQVQKLIKY</sequence>
<dbReference type="UniPathway" id="UPA00588">
    <property type="reaction ID" value="UER00646"/>
</dbReference>
<comment type="function">
    <text evidence="2 11">Catalyzes a salvage reaction resulting in the formation of AMP, that is energically less costly than de novo synthesis.</text>
</comment>
<keyword evidence="9 11" id="KW-0808">Transferase</keyword>
<evidence type="ECO:0000256" key="2">
    <source>
        <dbReference type="ARBA" id="ARBA00003968"/>
    </source>
</evidence>
<evidence type="ECO:0000256" key="11">
    <source>
        <dbReference type="HAMAP-Rule" id="MF_00004"/>
    </source>
</evidence>
<keyword evidence="8 11" id="KW-0328">Glycosyltransferase</keyword>
<comment type="similarity">
    <text evidence="5 11">Belongs to the purine/pyrimidine phosphoribosyltransferase family.</text>
</comment>
<reference evidence="13 14" key="1">
    <citation type="submission" date="2014-02" db="EMBL/GenBank/DDBJ databases">
        <title>Genome sequence of Mycoplasma capricolum subsp. capricolum strain 14232.</title>
        <authorList>
            <person name="Sirand-Pugnet P."/>
            <person name="Breton M."/>
            <person name="Dordet-Frisoni E."/>
            <person name="Baranowski E."/>
            <person name="Barre A."/>
            <person name="Couture C."/>
            <person name="Dupuy V."/>
            <person name="Gaurivaud P."/>
            <person name="Jacob D."/>
            <person name="Lemaitre C."/>
            <person name="Manso-Silvan L."/>
            <person name="Nikolski M."/>
            <person name="Nouvel L.-X."/>
            <person name="Poumarat F."/>
            <person name="Tardy F."/>
            <person name="Thebault P."/>
            <person name="Theil S."/>
            <person name="Citti C."/>
            <person name="Thiaucourt F."/>
            <person name="Blanchard A."/>
        </authorList>
    </citation>
    <scope>NUCLEOTIDE SEQUENCE [LARGE SCALE GENOMIC DNA]</scope>
    <source>
        <strain evidence="13 14">14232</strain>
    </source>
</reference>
<comment type="pathway">
    <text evidence="4 11">Purine metabolism; AMP biosynthesis via salvage pathway; AMP from adenine: step 1/1.</text>
</comment>
<dbReference type="GO" id="GO:0003999">
    <property type="term" value="F:adenine phosphoribosyltransferase activity"/>
    <property type="evidence" value="ECO:0007669"/>
    <property type="project" value="UniProtKB-UniRule"/>
</dbReference>
<dbReference type="InterPro" id="IPR029057">
    <property type="entry name" value="PRTase-like"/>
</dbReference>
<keyword evidence="7 11" id="KW-0963">Cytoplasm</keyword>
<dbReference type="Gene3D" id="3.40.50.2020">
    <property type="match status" value="1"/>
</dbReference>
<dbReference type="RefSeq" id="WP_036431896.1">
    <property type="nucleotide sequence ID" value="NZ_JFDO01000017.1"/>
</dbReference>
<keyword evidence="10 11" id="KW-0660">Purine salvage</keyword>
<dbReference type="NCBIfam" id="NF002636">
    <property type="entry name" value="PRK02304.1-5"/>
    <property type="match status" value="1"/>
</dbReference>
<dbReference type="EC" id="2.4.2.7" evidence="6 11"/>
<dbReference type="EMBL" id="JFDO01000017">
    <property type="protein sequence ID" value="KEZ18990.1"/>
    <property type="molecule type" value="Genomic_DNA"/>
</dbReference>
<organism evidence="13 14">
    <name type="scientific">Mycoplasma capricolum subsp. capricolum 14232</name>
    <dbReference type="NCBI Taxonomy" id="1188238"/>
    <lineage>
        <taxon>Bacteria</taxon>
        <taxon>Bacillati</taxon>
        <taxon>Mycoplasmatota</taxon>
        <taxon>Mollicutes</taxon>
        <taxon>Mycoplasmataceae</taxon>
        <taxon>Mycoplasma</taxon>
    </lineage>
</organism>
<dbReference type="GO" id="GO:0016208">
    <property type="term" value="F:AMP binding"/>
    <property type="evidence" value="ECO:0007669"/>
    <property type="project" value="TreeGrafter"/>
</dbReference>